<dbReference type="PROSITE" id="PS51462">
    <property type="entry name" value="NUDIX"/>
    <property type="match status" value="1"/>
</dbReference>
<evidence type="ECO:0000313" key="4">
    <source>
        <dbReference type="Proteomes" id="UP000013015"/>
    </source>
</evidence>
<dbReference type="InterPro" id="IPR000086">
    <property type="entry name" value="NUDIX_hydrolase_dom"/>
</dbReference>
<dbReference type="InterPro" id="IPR015797">
    <property type="entry name" value="NUDIX_hydrolase-like_dom_sf"/>
</dbReference>
<accession>N6X3A9</accession>
<evidence type="ECO:0000259" key="2">
    <source>
        <dbReference type="PROSITE" id="PS51462"/>
    </source>
</evidence>
<organism evidence="3 4">
    <name type="scientific">Schaalia cardiffensis F0333</name>
    <dbReference type="NCBI Taxonomy" id="888050"/>
    <lineage>
        <taxon>Bacteria</taxon>
        <taxon>Bacillati</taxon>
        <taxon>Actinomycetota</taxon>
        <taxon>Actinomycetes</taxon>
        <taxon>Actinomycetales</taxon>
        <taxon>Actinomycetaceae</taxon>
        <taxon>Schaalia</taxon>
    </lineage>
</organism>
<comment type="caution">
    <text evidence="3">The sequence shown here is derived from an EMBL/GenBank/DDBJ whole genome shotgun (WGS) entry which is preliminary data.</text>
</comment>
<dbReference type="EMBL" id="AQHZ01000022">
    <property type="protein sequence ID" value="ENO17922.1"/>
    <property type="molecule type" value="Genomic_DNA"/>
</dbReference>
<dbReference type="eggNOG" id="COG0494">
    <property type="taxonomic scope" value="Bacteria"/>
</dbReference>
<protein>
    <submittedName>
        <fullName evidence="3">MutT/NUDIX family protein</fullName>
    </submittedName>
</protein>
<feature type="domain" description="Nudix hydrolase" evidence="2">
    <location>
        <begin position="56"/>
        <end position="197"/>
    </location>
</feature>
<evidence type="ECO:0000313" key="3">
    <source>
        <dbReference type="EMBL" id="ENO17922.1"/>
    </source>
</evidence>
<reference evidence="3 4" key="1">
    <citation type="submission" date="2013-03" db="EMBL/GenBank/DDBJ databases">
        <title>Reference genome for the Human Microbiome Project.</title>
        <authorList>
            <person name="Aqrawi P."/>
            <person name="Ayvaz T."/>
            <person name="Bess C."/>
            <person name="Blankenburg K."/>
            <person name="Coyle M."/>
            <person name="Deng J."/>
            <person name="Forbes L."/>
            <person name="Fowler G."/>
            <person name="Francisco L."/>
            <person name="Fu Q."/>
            <person name="Gibbs R."/>
            <person name="Gross S."/>
            <person name="Gubbala S."/>
            <person name="Hale W."/>
            <person name="Hemphill L."/>
            <person name="Highlander S."/>
            <person name="Hirani K."/>
            <person name="Jackson L."/>
            <person name="Jakkamsetti A."/>
            <person name="Javaid M."/>
            <person name="Jayaseelan J.C."/>
            <person name="Jiang H."/>
            <person name="Joshi V."/>
            <person name="Korchina V."/>
            <person name="Kovar C."/>
            <person name="Lara F."/>
            <person name="Lee S."/>
            <person name="Liu Y."/>
            <person name="Mata R."/>
            <person name="Mathew T."/>
            <person name="Munidasa M."/>
            <person name="Muzny D."/>
            <person name="Nazareth L."/>
            <person name="Ngo R."/>
            <person name="Nguyen L."/>
            <person name="Nguyen N."/>
            <person name="Okwuonu G."/>
            <person name="Ongeri F."/>
            <person name="Palculict T."/>
            <person name="Patil S."/>
            <person name="Petrosino J."/>
            <person name="Pham C."/>
            <person name="Pham P."/>
            <person name="Pu L.-L."/>
            <person name="Qin X."/>
            <person name="Qu J."/>
            <person name="Reid J."/>
            <person name="Ross M."/>
            <person name="Ruth R."/>
            <person name="Saada N."/>
            <person name="San Lucas F."/>
            <person name="Santibanez J."/>
            <person name="Shang Y."/>
            <person name="Simmons D."/>
            <person name="Song X.-Z."/>
            <person name="Tang L.-Y."/>
            <person name="Thornton R."/>
            <person name="Warren J."/>
            <person name="Weissenberger G."/>
            <person name="Wilczek-Boney K."/>
            <person name="Worley K."/>
            <person name="Youmans B."/>
            <person name="Zhang J."/>
            <person name="Zhang L."/>
            <person name="Zhao Z."/>
            <person name="Zhou C."/>
            <person name="Zhu D."/>
            <person name="Zhu Y."/>
        </authorList>
    </citation>
    <scope>NUCLEOTIDE SEQUENCE [LARGE SCALE GENOMIC DNA]</scope>
    <source>
        <strain evidence="3 4">F0333</strain>
    </source>
</reference>
<dbReference type="Pfam" id="PF00293">
    <property type="entry name" value="NUDIX"/>
    <property type="match status" value="1"/>
</dbReference>
<dbReference type="PATRIC" id="fig|888050.3.peg.1264"/>
<dbReference type="Gene3D" id="3.90.79.10">
    <property type="entry name" value="Nucleoside Triphosphate Pyrophosphohydrolase"/>
    <property type="match status" value="1"/>
</dbReference>
<dbReference type="GO" id="GO:0016787">
    <property type="term" value="F:hydrolase activity"/>
    <property type="evidence" value="ECO:0007669"/>
    <property type="project" value="UniProtKB-KW"/>
</dbReference>
<sequence length="216" mass="24079">MSLQEITPEEKARLCDQKTSRELVEQRRIWQGRIIALKEDLVRVSDEGEPVIRQYTQHPGAVGVLAVRGQAGEEEVLLLRQYRHPVSAELWEIPAGLLDIEGEDYQVAAARELAEETDLEAGRWDVLADLFTSPGGSSESLRIFLARDLSGTEQTFTREDEEATMVSAWVSLDEAVSHVLAGRIHNPTALVGILSAAAARARNWQDLRPADAPWMR</sequence>
<dbReference type="AlphaFoldDB" id="N6X3A9"/>
<keyword evidence="4" id="KW-1185">Reference proteome</keyword>
<dbReference type="HOGENOM" id="CLU_062658_5_0_11"/>
<gene>
    <name evidence="3" type="ORF">HMPREF9004_1326</name>
</gene>
<dbReference type="GO" id="GO:0006753">
    <property type="term" value="P:nucleoside phosphate metabolic process"/>
    <property type="evidence" value="ECO:0007669"/>
    <property type="project" value="TreeGrafter"/>
</dbReference>
<dbReference type="SUPFAM" id="SSF55811">
    <property type="entry name" value="Nudix"/>
    <property type="match status" value="1"/>
</dbReference>
<dbReference type="GO" id="GO:0019693">
    <property type="term" value="P:ribose phosphate metabolic process"/>
    <property type="evidence" value="ECO:0007669"/>
    <property type="project" value="TreeGrafter"/>
</dbReference>
<dbReference type="PANTHER" id="PTHR11839:SF31">
    <property type="entry name" value="ADP-RIBOSE PYROPHOSPHATASE"/>
    <property type="match status" value="1"/>
</dbReference>
<name>N6X3A9_9ACTO</name>
<dbReference type="STRING" id="888050.HMPREF9004_1326"/>
<proteinExistence type="predicted"/>
<dbReference type="GO" id="GO:0005829">
    <property type="term" value="C:cytosol"/>
    <property type="evidence" value="ECO:0007669"/>
    <property type="project" value="TreeGrafter"/>
</dbReference>
<dbReference type="CDD" id="cd24158">
    <property type="entry name" value="NUDIX_ADPRase_Rv1700"/>
    <property type="match status" value="1"/>
</dbReference>
<dbReference type="Proteomes" id="UP000013015">
    <property type="component" value="Unassembled WGS sequence"/>
</dbReference>
<keyword evidence="1" id="KW-0378">Hydrolase</keyword>
<evidence type="ECO:0000256" key="1">
    <source>
        <dbReference type="ARBA" id="ARBA00022801"/>
    </source>
</evidence>
<dbReference type="PANTHER" id="PTHR11839">
    <property type="entry name" value="UDP/ADP-SUGAR PYROPHOSPHATASE"/>
    <property type="match status" value="1"/>
</dbReference>